<keyword evidence="1" id="KW-1133">Transmembrane helix</keyword>
<evidence type="ECO:0000313" key="3">
    <source>
        <dbReference type="Proteomes" id="UP000179157"/>
    </source>
</evidence>
<dbReference type="Proteomes" id="UP000179157">
    <property type="component" value="Unassembled WGS sequence"/>
</dbReference>
<evidence type="ECO:0000256" key="1">
    <source>
        <dbReference type="SAM" id="Phobius"/>
    </source>
</evidence>
<sequence>MNGAKGVGLGGSYALTGIGVGLAAAAWGASIGWAILYGLFWPVSIAYWVTLVLHRAAGG</sequence>
<name>A0A1F5URQ6_FRAXR</name>
<dbReference type="AlphaFoldDB" id="A0A1F5URQ6"/>
<dbReference type="EMBL" id="MFGX01000094">
    <property type="protein sequence ID" value="OGF53844.1"/>
    <property type="molecule type" value="Genomic_DNA"/>
</dbReference>
<protein>
    <submittedName>
        <fullName evidence="2">Uncharacterized protein</fullName>
    </submittedName>
</protein>
<keyword evidence="1" id="KW-0812">Transmembrane</keyword>
<reference evidence="2 3" key="1">
    <citation type="journal article" date="2016" name="Nat. Commun.">
        <title>Thousands of microbial genomes shed light on interconnected biogeochemical processes in an aquifer system.</title>
        <authorList>
            <person name="Anantharaman K."/>
            <person name="Brown C.T."/>
            <person name="Hug L.A."/>
            <person name="Sharon I."/>
            <person name="Castelle C.J."/>
            <person name="Probst A.J."/>
            <person name="Thomas B.C."/>
            <person name="Singh A."/>
            <person name="Wilkins M.J."/>
            <person name="Karaoz U."/>
            <person name="Brodie E.L."/>
            <person name="Williams K.H."/>
            <person name="Hubbard S.S."/>
            <person name="Banfield J.F."/>
        </authorList>
    </citation>
    <scope>NUCLEOTIDE SEQUENCE [LARGE SCALE GENOMIC DNA]</scope>
    <source>
        <strain evidence="3">RBG_16_55_9</strain>
    </source>
</reference>
<gene>
    <name evidence="2" type="ORF">A2Z21_10365</name>
</gene>
<organism evidence="2 3">
    <name type="scientific">Fraserbacteria sp. (strain RBG_16_55_9)</name>
    <dbReference type="NCBI Taxonomy" id="1817864"/>
    <lineage>
        <taxon>Bacteria</taxon>
        <taxon>Candidatus Fraseribacteriota</taxon>
    </lineage>
</organism>
<feature type="transmembrane region" description="Helical" evidence="1">
    <location>
        <begin position="33"/>
        <end position="53"/>
    </location>
</feature>
<proteinExistence type="predicted"/>
<evidence type="ECO:0000313" key="2">
    <source>
        <dbReference type="EMBL" id="OGF53844.1"/>
    </source>
</evidence>
<keyword evidence="1" id="KW-0472">Membrane</keyword>
<comment type="caution">
    <text evidence="2">The sequence shown here is derived from an EMBL/GenBank/DDBJ whole genome shotgun (WGS) entry which is preliminary data.</text>
</comment>
<accession>A0A1F5URQ6</accession>
<feature type="transmembrane region" description="Helical" evidence="1">
    <location>
        <begin position="7"/>
        <end position="27"/>
    </location>
</feature>